<keyword evidence="3" id="KW-1185">Reference proteome</keyword>
<feature type="chain" id="PRO_5012747431" evidence="1">
    <location>
        <begin position="16"/>
        <end position="92"/>
    </location>
</feature>
<protein>
    <submittedName>
        <fullName evidence="2">Uncharacterized protein</fullName>
    </submittedName>
</protein>
<organism evidence="2 3">
    <name type="scientific">Aspergillus glaucus CBS 516.65</name>
    <dbReference type="NCBI Taxonomy" id="1160497"/>
    <lineage>
        <taxon>Eukaryota</taxon>
        <taxon>Fungi</taxon>
        <taxon>Dikarya</taxon>
        <taxon>Ascomycota</taxon>
        <taxon>Pezizomycotina</taxon>
        <taxon>Eurotiomycetes</taxon>
        <taxon>Eurotiomycetidae</taxon>
        <taxon>Eurotiales</taxon>
        <taxon>Aspergillaceae</taxon>
        <taxon>Aspergillus</taxon>
        <taxon>Aspergillus subgen. Aspergillus</taxon>
    </lineage>
</organism>
<accession>A0A1L9VY69</accession>
<proteinExistence type="predicted"/>
<evidence type="ECO:0000313" key="2">
    <source>
        <dbReference type="EMBL" id="OJJ88870.1"/>
    </source>
</evidence>
<evidence type="ECO:0000313" key="3">
    <source>
        <dbReference type="Proteomes" id="UP000184300"/>
    </source>
</evidence>
<dbReference type="RefSeq" id="XP_022405546.1">
    <property type="nucleotide sequence ID" value="XM_022545614.1"/>
</dbReference>
<name>A0A1L9VY69_ASPGL</name>
<gene>
    <name evidence="2" type="ORF">ASPGLDRAFT_42474</name>
</gene>
<evidence type="ECO:0000256" key="1">
    <source>
        <dbReference type="SAM" id="SignalP"/>
    </source>
</evidence>
<dbReference type="AlphaFoldDB" id="A0A1L9VY69"/>
<dbReference type="EMBL" id="KV878889">
    <property type="protein sequence ID" value="OJJ88870.1"/>
    <property type="molecule type" value="Genomic_DNA"/>
</dbReference>
<keyword evidence="1" id="KW-0732">Signal</keyword>
<sequence length="92" mass="10088">MHPRLLLLLSATVYAILLTTWPAELVPGQPATITWAEALNENIAISLLDTSQLNDMKVLAADMDLKFNSLCLVPDSSLSTTATYMNRISPEQ</sequence>
<dbReference type="VEuPathDB" id="FungiDB:ASPGLDRAFT_42474"/>
<feature type="signal peptide" evidence="1">
    <location>
        <begin position="1"/>
        <end position="15"/>
    </location>
</feature>
<reference evidence="3" key="1">
    <citation type="journal article" date="2017" name="Genome Biol.">
        <title>Comparative genomics reveals high biological diversity and specific adaptations in the industrially and medically important fungal genus Aspergillus.</title>
        <authorList>
            <person name="de Vries R.P."/>
            <person name="Riley R."/>
            <person name="Wiebenga A."/>
            <person name="Aguilar-Osorio G."/>
            <person name="Amillis S."/>
            <person name="Uchima C.A."/>
            <person name="Anderluh G."/>
            <person name="Asadollahi M."/>
            <person name="Askin M."/>
            <person name="Barry K."/>
            <person name="Battaglia E."/>
            <person name="Bayram O."/>
            <person name="Benocci T."/>
            <person name="Braus-Stromeyer S.A."/>
            <person name="Caldana C."/>
            <person name="Canovas D."/>
            <person name="Cerqueira G.C."/>
            <person name="Chen F."/>
            <person name="Chen W."/>
            <person name="Choi C."/>
            <person name="Clum A."/>
            <person name="Dos Santos R.A."/>
            <person name="Damasio A.R."/>
            <person name="Diallinas G."/>
            <person name="Emri T."/>
            <person name="Fekete E."/>
            <person name="Flipphi M."/>
            <person name="Freyberg S."/>
            <person name="Gallo A."/>
            <person name="Gournas C."/>
            <person name="Habgood R."/>
            <person name="Hainaut M."/>
            <person name="Harispe M.L."/>
            <person name="Henrissat B."/>
            <person name="Hilden K.S."/>
            <person name="Hope R."/>
            <person name="Hossain A."/>
            <person name="Karabika E."/>
            <person name="Karaffa L."/>
            <person name="Karanyi Z."/>
            <person name="Krasevec N."/>
            <person name="Kuo A."/>
            <person name="Kusch H."/>
            <person name="LaButti K."/>
            <person name="Lagendijk E.L."/>
            <person name="Lapidus A."/>
            <person name="Levasseur A."/>
            <person name="Lindquist E."/>
            <person name="Lipzen A."/>
            <person name="Logrieco A.F."/>
            <person name="MacCabe A."/>
            <person name="Maekelae M.R."/>
            <person name="Malavazi I."/>
            <person name="Melin P."/>
            <person name="Meyer V."/>
            <person name="Mielnichuk N."/>
            <person name="Miskei M."/>
            <person name="Molnar A.P."/>
            <person name="Mule G."/>
            <person name="Ngan C.Y."/>
            <person name="Orejas M."/>
            <person name="Orosz E."/>
            <person name="Ouedraogo J.P."/>
            <person name="Overkamp K.M."/>
            <person name="Park H.-S."/>
            <person name="Perrone G."/>
            <person name="Piumi F."/>
            <person name="Punt P.J."/>
            <person name="Ram A.F."/>
            <person name="Ramon A."/>
            <person name="Rauscher S."/>
            <person name="Record E."/>
            <person name="Riano-Pachon D.M."/>
            <person name="Robert V."/>
            <person name="Roehrig J."/>
            <person name="Ruller R."/>
            <person name="Salamov A."/>
            <person name="Salih N.S."/>
            <person name="Samson R.A."/>
            <person name="Sandor E."/>
            <person name="Sanguinetti M."/>
            <person name="Schuetze T."/>
            <person name="Sepcic K."/>
            <person name="Shelest E."/>
            <person name="Sherlock G."/>
            <person name="Sophianopoulou V."/>
            <person name="Squina F.M."/>
            <person name="Sun H."/>
            <person name="Susca A."/>
            <person name="Todd R.B."/>
            <person name="Tsang A."/>
            <person name="Unkles S.E."/>
            <person name="van de Wiele N."/>
            <person name="van Rossen-Uffink D."/>
            <person name="Oliveira J.V."/>
            <person name="Vesth T.C."/>
            <person name="Visser J."/>
            <person name="Yu J.-H."/>
            <person name="Zhou M."/>
            <person name="Andersen M.R."/>
            <person name="Archer D.B."/>
            <person name="Baker S.E."/>
            <person name="Benoit I."/>
            <person name="Brakhage A.A."/>
            <person name="Braus G.H."/>
            <person name="Fischer R."/>
            <person name="Frisvad J.C."/>
            <person name="Goldman G.H."/>
            <person name="Houbraken J."/>
            <person name="Oakley B."/>
            <person name="Pocsi I."/>
            <person name="Scazzocchio C."/>
            <person name="Seiboth B."/>
            <person name="vanKuyk P.A."/>
            <person name="Wortman J."/>
            <person name="Dyer P.S."/>
            <person name="Grigoriev I.V."/>
        </authorList>
    </citation>
    <scope>NUCLEOTIDE SEQUENCE [LARGE SCALE GENOMIC DNA]</scope>
    <source>
        <strain evidence="3">CBS 516.65</strain>
    </source>
</reference>
<dbReference type="Proteomes" id="UP000184300">
    <property type="component" value="Unassembled WGS sequence"/>
</dbReference>
<dbReference type="GeneID" id="34461875"/>